<sequence>MITSKTYLDPVLPENLPDSIIQAADLLPRKAEFLAGRLANETSKQLVGLLRITNTYFSNLIEGHRTEIADLQAARTATSQERKGLKDLAVQHMTQQEVMERQLRMRPVDSFSAIFDPNLIAAIHRRLFKSASREELTLDDGRMMEPGRLRAEENEQVQVGAYVAPAASAVMPMLQHLQLHYGRIKDPRRQLIAALAGHHRLALVHPFLDGNGRVIRMLTHLQLVYLGLKPFLWSLSRGLARRQDEYYRFLALADRPREGDHDGRGQLSQRHYFTLIEFMLDVCRDQIEYMTTSLNPARLREQVVHAFSTDPELRRAGIRPTTAAAVLALLTQGAMPRAEFKVFTGLKDRLATEELSQLIKAGIVVSSTPRSRMVEAGLSAHFAGLIFPNLHFQMC</sequence>
<dbReference type="AlphaFoldDB" id="A0A7G7XC14"/>
<feature type="domain" description="Fido" evidence="3">
    <location>
        <begin position="115"/>
        <end position="281"/>
    </location>
</feature>
<dbReference type="Proteomes" id="UP000515277">
    <property type="component" value="Chromosome"/>
</dbReference>
<feature type="binding site" evidence="2">
    <location>
        <begin position="209"/>
        <end position="216"/>
    </location>
    <ligand>
        <name>ATP</name>
        <dbReference type="ChEBI" id="CHEBI:30616"/>
    </ligand>
</feature>
<dbReference type="EMBL" id="CP060201">
    <property type="protein sequence ID" value="QNH77509.1"/>
    <property type="molecule type" value="Genomic_DNA"/>
</dbReference>
<feature type="active site" evidence="1">
    <location>
        <position position="205"/>
    </location>
</feature>
<dbReference type="PROSITE" id="PS51459">
    <property type="entry name" value="FIDO"/>
    <property type="match status" value="1"/>
</dbReference>
<dbReference type="GO" id="GO:0005524">
    <property type="term" value="F:ATP binding"/>
    <property type="evidence" value="ECO:0007669"/>
    <property type="project" value="UniProtKB-KW"/>
</dbReference>
<dbReference type="InterPro" id="IPR003812">
    <property type="entry name" value="Fido"/>
</dbReference>
<dbReference type="Gene3D" id="1.10.3290.10">
    <property type="entry name" value="Fido-like domain"/>
    <property type="match status" value="1"/>
</dbReference>
<dbReference type="SUPFAM" id="SSF140931">
    <property type="entry name" value="Fic-like"/>
    <property type="match status" value="1"/>
</dbReference>
<dbReference type="PANTHER" id="PTHR13504">
    <property type="entry name" value="FIDO DOMAIN-CONTAINING PROTEIN DDB_G0283145"/>
    <property type="match status" value="1"/>
</dbReference>
<evidence type="ECO:0000313" key="5">
    <source>
        <dbReference type="Proteomes" id="UP000515277"/>
    </source>
</evidence>
<evidence type="ECO:0000256" key="1">
    <source>
        <dbReference type="PIRSR" id="PIRSR640198-1"/>
    </source>
</evidence>
<dbReference type="InterPro" id="IPR036597">
    <property type="entry name" value="Fido-like_dom_sf"/>
</dbReference>
<name>A0A7G7XC14_9PSED</name>
<organism evidence="4 5">
    <name type="scientific">Pseudomonas protegens</name>
    <dbReference type="NCBI Taxonomy" id="380021"/>
    <lineage>
        <taxon>Bacteria</taxon>
        <taxon>Pseudomonadati</taxon>
        <taxon>Pseudomonadota</taxon>
        <taxon>Gammaproteobacteria</taxon>
        <taxon>Pseudomonadales</taxon>
        <taxon>Pseudomonadaceae</taxon>
        <taxon>Pseudomonas</taxon>
    </lineage>
</organism>
<gene>
    <name evidence="4" type="ORF">GGI48_30490</name>
</gene>
<dbReference type="InterPro" id="IPR040198">
    <property type="entry name" value="Fido_containing"/>
</dbReference>
<accession>A0A7G7XC14</accession>
<evidence type="ECO:0000313" key="4">
    <source>
        <dbReference type="EMBL" id="QNH77509.1"/>
    </source>
</evidence>
<protein>
    <submittedName>
        <fullName evidence="4">Fic family protein</fullName>
    </submittedName>
</protein>
<dbReference type="PANTHER" id="PTHR13504:SF38">
    <property type="entry name" value="FIDO DOMAIN-CONTAINING PROTEIN"/>
    <property type="match status" value="1"/>
</dbReference>
<dbReference type="RefSeq" id="WP_179601706.1">
    <property type="nucleotide sequence ID" value="NZ_CP060201.1"/>
</dbReference>
<keyword evidence="2" id="KW-0547">Nucleotide-binding</keyword>
<evidence type="ECO:0000259" key="3">
    <source>
        <dbReference type="PROSITE" id="PS51459"/>
    </source>
</evidence>
<proteinExistence type="predicted"/>
<reference evidence="5" key="1">
    <citation type="journal article" date="2020" name="Microbiol. Resour. Announc.">
        <title>Complete genome sequences of four natural Pseudomonas isolates that catabolize a wide range of aromatic compounds relevant to lignin valorization.</title>
        <authorList>
            <person name="Hatmaker E.A."/>
            <person name="Presley G."/>
            <person name="Cannon O."/>
            <person name="Guss A.M."/>
            <person name="Elkins J.G."/>
        </authorList>
    </citation>
    <scope>NUCLEOTIDE SEQUENCE [LARGE SCALE GENOMIC DNA]</scope>
    <source>
        <strain evidence="5">H1F5C</strain>
    </source>
</reference>
<evidence type="ECO:0000256" key="2">
    <source>
        <dbReference type="PIRSR" id="PIRSR640198-2"/>
    </source>
</evidence>
<dbReference type="Pfam" id="PF02661">
    <property type="entry name" value="Fic"/>
    <property type="match status" value="1"/>
</dbReference>
<keyword evidence="2" id="KW-0067">ATP-binding</keyword>
<feature type="binding site" evidence="2">
    <location>
        <begin position="246"/>
        <end position="247"/>
    </location>
    <ligand>
        <name>ATP</name>
        <dbReference type="ChEBI" id="CHEBI:30616"/>
    </ligand>
</feature>